<evidence type="ECO:0000313" key="2">
    <source>
        <dbReference type="EMBL" id="CBH49072.1"/>
    </source>
</evidence>
<dbReference type="NCBIfam" id="NF038354">
    <property type="entry name" value="trnsprt_adja_43"/>
    <property type="match status" value="1"/>
</dbReference>
<reference evidence="2" key="1">
    <citation type="journal article" date="2010" name="PLoS Genet.">
        <title>The genome of a pathogenic rhodococcus: cooptive virulence underpinned by key gene acquisitions.</title>
        <authorList>
            <person name="Letek M."/>
            <person name="Gonzalez P."/>
            <person name="Macarthur I."/>
            <person name="Rodriguez H."/>
            <person name="Freeman T.C."/>
            <person name="Valero-Rello A."/>
            <person name="Blanco M."/>
            <person name="Buckley T."/>
            <person name="Cherevach I."/>
            <person name="Fahey R."/>
            <person name="Hapeshi A."/>
            <person name="Holdstock J."/>
            <person name="Leadon D."/>
            <person name="Navas J."/>
            <person name="Ocampo A."/>
            <person name="Quail M.A."/>
            <person name="Sanders M."/>
            <person name="Scortti M.M."/>
            <person name="Prescott J.F."/>
            <person name="Fogarty U."/>
            <person name="Meijer W.G."/>
            <person name="Parkhill J."/>
            <person name="Bentley S.D."/>
            <person name="Vazquez-Boland J.A."/>
        </authorList>
    </citation>
    <scope>NUCLEOTIDE SEQUENCE [LARGE SCALE GENOMIC DNA]</scope>
    <source>
        <strain evidence="2 3">103S</strain>
    </source>
</reference>
<accession>A0A3S5Y930</accession>
<dbReference type="InterPro" id="IPR049820">
    <property type="entry name" value="Trnsprt_adja_ssu-like"/>
</dbReference>
<proteinExistence type="predicted"/>
<protein>
    <submittedName>
        <fullName evidence="2">Membrane protein</fullName>
    </submittedName>
</protein>
<evidence type="ECO:0000313" key="3">
    <source>
        <dbReference type="Proteomes" id="UP000006892"/>
    </source>
</evidence>
<dbReference type="EMBL" id="FN563149">
    <property type="protein sequence ID" value="CBH49072.1"/>
    <property type="molecule type" value="Genomic_DNA"/>
</dbReference>
<organism evidence="2">
    <name type="scientific">Rhodococcus hoagii (strain 103S)</name>
    <name type="common">Rhodococcus equi</name>
    <dbReference type="NCBI Taxonomy" id="685727"/>
    <lineage>
        <taxon>Bacteria</taxon>
        <taxon>Bacillati</taxon>
        <taxon>Actinomycetota</taxon>
        <taxon>Actinomycetes</taxon>
        <taxon>Mycobacteriales</taxon>
        <taxon>Nocardiaceae</taxon>
        <taxon>Prescottella</taxon>
    </lineage>
</organism>
<dbReference type="KEGG" id="req:REQ_30610"/>
<sequence length="39" mass="4455">MLTVYVLIWPVLVAATLFVITRGVIREWVAARRTGRDLV</sequence>
<dbReference type="Proteomes" id="UP001154400">
    <property type="component" value="Chromosome"/>
</dbReference>
<keyword evidence="1" id="KW-1133">Transmembrane helix</keyword>
<evidence type="ECO:0000256" key="1">
    <source>
        <dbReference type="SAM" id="Phobius"/>
    </source>
</evidence>
<feature type="transmembrane region" description="Helical" evidence="1">
    <location>
        <begin position="6"/>
        <end position="25"/>
    </location>
</feature>
<keyword evidence="1" id="KW-0472">Membrane</keyword>
<dbReference type="AlphaFoldDB" id="A0A3S5Y930"/>
<name>A0A3S5Y930_RHOH1</name>
<keyword evidence="1" id="KW-0812">Transmembrane</keyword>
<gene>
    <name evidence="2" type="ordered locus">REQ_30610</name>
</gene>